<dbReference type="Proteomes" id="UP000284407">
    <property type="component" value="Unassembled WGS sequence"/>
</dbReference>
<sequence length="38" mass="4189">MGGMRQEVERDAGRIRIIVVNQQDHVGAEARSTHANGE</sequence>
<protein>
    <submittedName>
        <fullName evidence="1">Uncharacterized protein</fullName>
    </submittedName>
</protein>
<evidence type="ECO:0000313" key="2">
    <source>
        <dbReference type="Proteomes" id="UP000284407"/>
    </source>
</evidence>
<dbReference type="EMBL" id="RAQK01000002">
    <property type="protein sequence ID" value="RKE94239.1"/>
    <property type="molecule type" value="Genomic_DNA"/>
</dbReference>
<keyword evidence="2" id="KW-1185">Reference proteome</keyword>
<gene>
    <name evidence="1" type="ORF">C8N30_3357</name>
</gene>
<accession>A0A420DJ45</accession>
<evidence type="ECO:0000313" key="1">
    <source>
        <dbReference type="EMBL" id="RKE94239.1"/>
    </source>
</evidence>
<reference evidence="1 2" key="1">
    <citation type="submission" date="2018-09" db="EMBL/GenBank/DDBJ databases">
        <title>Genomic Encyclopedia of Archaeal and Bacterial Type Strains, Phase II (KMG-II): from individual species to whole genera.</title>
        <authorList>
            <person name="Goeker M."/>
        </authorList>
    </citation>
    <scope>NUCLEOTIDE SEQUENCE [LARGE SCALE GENOMIC DNA]</scope>
    <source>
        <strain evidence="1 2">DSM 11458</strain>
    </source>
</reference>
<comment type="caution">
    <text evidence="1">The sequence shown here is derived from an EMBL/GenBank/DDBJ whole genome shotgun (WGS) entry which is preliminary data.</text>
</comment>
<proteinExistence type="predicted"/>
<dbReference type="STRING" id="1443111.Z949_1128"/>
<dbReference type="AlphaFoldDB" id="A0A420DJ45"/>
<organism evidence="1 2">
    <name type="scientific">Sulfitobacter guttiformis</name>
    <dbReference type="NCBI Taxonomy" id="74349"/>
    <lineage>
        <taxon>Bacteria</taxon>
        <taxon>Pseudomonadati</taxon>
        <taxon>Pseudomonadota</taxon>
        <taxon>Alphaproteobacteria</taxon>
        <taxon>Rhodobacterales</taxon>
        <taxon>Roseobacteraceae</taxon>
        <taxon>Sulfitobacter</taxon>
    </lineage>
</organism>
<name>A0A420DJ45_9RHOB</name>